<dbReference type="InterPro" id="IPR047111">
    <property type="entry name" value="YbaP-like"/>
</dbReference>
<dbReference type="OrthoDB" id="9806326at2"/>
<dbReference type="EMBL" id="WMIF01000005">
    <property type="protein sequence ID" value="MTH34070.1"/>
    <property type="molecule type" value="Genomic_DNA"/>
</dbReference>
<dbReference type="Proteomes" id="UP000442533">
    <property type="component" value="Unassembled WGS sequence"/>
</dbReference>
<keyword evidence="3" id="KW-1185">Reference proteome</keyword>
<comment type="caution">
    <text evidence="2">The sequence shown here is derived from an EMBL/GenBank/DDBJ whole genome shotgun (WGS) entry which is preliminary data.</text>
</comment>
<keyword evidence="1" id="KW-0732">Signal</keyword>
<dbReference type="PANTHER" id="PTHR40590">
    <property type="entry name" value="CYTOPLASMIC PROTEIN-RELATED"/>
    <property type="match status" value="1"/>
</dbReference>
<dbReference type="CDD" id="cd14789">
    <property type="entry name" value="Tiki"/>
    <property type="match status" value="1"/>
</dbReference>
<dbReference type="Pfam" id="PF01963">
    <property type="entry name" value="TraB_PrgY_gumN"/>
    <property type="match status" value="1"/>
</dbReference>
<evidence type="ECO:0000256" key="1">
    <source>
        <dbReference type="SAM" id="SignalP"/>
    </source>
</evidence>
<feature type="chain" id="PRO_5032678787" evidence="1">
    <location>
        <begin position="26"/>
        <end position="349"/>
    </location>
</feature>
<protein>
    <submittedName>
        <fullName evidence="2">TraB/GumN family protein</fullName>
    </submittedName>
</protein>
<organism evidence="2 3">
    <name type="scientific">Paracoccus limosus</name>
    <dbReference type="NCBI Taxonomy" id="913252"/>
    <lineage>
        <taxon>Bacteria</taxon>
        <taxon>Pseudomonadati</taxon>
        <taxon>Pseudomonadota</taxon>
        <taxon>Alphaproteobacteria</taxon>
        <taxon>Rhodobacterales</taxon>
        <taxon>Paracoccaceae</taxon>
        <taxon>Paracoccus</taxon>
    </lineage>
</organism>
<evidence type="ECO:0000313" key="3">
    <source>
        <dbReference type="Proteomes" id="UP000442533"/>
    </source>
</evidence>
<evidence type="ECO:0000313" key="2">
    <source>
        <dbReference type="EMBL" id="MTH34070.1"/>
    </source>
</evidence>
<feature type="signal peptide" evidence="1">
    <location>
        <begin position="1"/>
        <end position="25"/>
    </location>
</feature>
<dbReference type="RefSeq" id="WP_155063623.1">
    <property type="nucleotide sequence ID" value="NZ_WMIF01000005.1"/>
</dbReference>
<accession>A0A844H3L6</accession>
<proteinExistence type="predicted"/>
<dbReference type="AlphaFoldDB" id="A0A844H3L6"/>
<gene>
    <name evidence="2" type="ORF">GL279_05585</name>
</gene>
<name>A0A844H3L6_9RHOB</name>
<dbReference type="PANTHER" id="PTHR40590:SF1">
    <property type="entry name" value="CYTOPLASMIC PROTEIN"/>
    <property type="match status" value="1"/>
</dbReference>
<dbReference type="InterPro" id="IPR002816">
    <property type="entry name" value="TraB/PrgY/GumN_fam"/>
</dbReference>
<reference evidence="2 3" key="1">
    <citation type="submission" date="2019-11" db="EMBL/GenBank/DDBJ databases">
        <authorList>
            <person name="Dong K."/>
        </authorList>
    </citation>
    <scope>NUCLEOTIDE SEQUENCE [LARGE SCALE GENOMIC DNA]</scope>
    <source>
        <strain evidence="2 3">JCM 17370</strain>
    </source>
</reference>
<sequence length="349" mass="37849">MRLKSLILACGLGLAAALAAAPVLAECRGRNLLQDMAPADLQAIHEASARVPFHQGLFWRATKGDQHVTLLGTYHFADPRHQQVMAQFGPELDGAAALLVEAGPDEEKRLAQAMRDDPSLIMDAKGPTLPERMSAAEWSALWQAMQARGMPAVVTSRLRPWYVSVVLAVSPCMLRDIKAAGDTGGLDHQLIARARASGVAIRALEPWDTVFGLFAGMTPKEEIDMIRAAMPAAEYADDYTVTLTEAYFSGDSWLIWEFGRQDAYRNSGLSRAEVDDQMRLAQDKLMDQRNRAWIAPIETAAAEAARLHKGIVVGFGALHLPGESGVLSLLQQRGWTISPISPEGGQDGG</sequence>